<protein>
    <submittedName>
        <fullName evidence="4">CMP/dCMP-type deaminase domain-containing protein</fullName>
    </submittedName>
</protein>
<feature type="region of interest" description="Disordered" evidence="1">
    <location>
        <begin position="146"/>
        <end position="170"/>
    </location>
</feature>
<reference evidence="4" key="1">
    <citation type="submission" date="2016-06" db="UniProtKB">
        <authorList>
            <consortium name="WormBaseParasite"/>
        </authorList>
    </citation>
    <scope>IDENTIFICATION</scope>
</reference>
<accession>A0A183HYH8</accession>
<evidence type="ECO:0000313" key="2">
    <source>
        <dbReference type="EMBL" id="VDP11560.1"/>
    </source>
</evidence>
<evidence type="ECO:0000256" key="1">
    <source>
        <dbReference type="SAM" id="MobiDB-lite"/>
    </source>
</evidence>
<dbReference type="STRING" id="387005.A0A183HYH8"/>
<organism evidence="4">
    <name type="scientific">Onchocerca flexuosa</name>
    <dbReference type="NCBI Taxonomy" id="387005"/>
    <lineage>
        <taxon>Eukaryota</taxon>
        <taxon>Metazoa</taxon>
        <taxon>Ecdysozoa</taxon>
        <taxon>Nematoda</taxon>
        <taxon>Chromadorea</taxon>
        <taxon>Rhabditida</taxon>
        <taxon>Spirurina</taxon>
        <taxon>Spiruromorpha</taxon>
        <taxon>Filarioidea</taxon>
        <taxon>Onchocercidae</taxon>
        <taxon>Onchocerca</taxon>
    </lineage>
</organism>
<gene>
    <name evidence="2" type="ORF">OFLC_LOCUS12540</name>
</gene>
<name>A0A183HYH8_9BILA</name>
<evidence type="ECO:0000313" key="4">
    <source>
        <dbReference type="WBParaSite" id="OFLC_0001254101-mRNA-1"/>
    </source>
</evidence>
<keyword evidence="3" id="KW-1185">Reference proteome</keyword>
<dbReference type="Proteomes" id="UP000267606">
    <property type="component" value="Unassembled WGS sequence"/>
</dbReference>
<sequence>MLLLLIRSDRCFQLFAQQWTALSKFYVLFGALTRKDQCLEEDTKQKLRSPSIIRFVEGYCYEMPLYPTLEDLLIDQYQHQKNYSSICNCSYQIPVYVVMNQGFIIAGEYRLFGETSLGNDGADDPQSYACTAAIMKAVQYGNYSGNDSPPVRSHAEPSAPLYESNSSTCE</sequence>
<proteinExistence type="predicted"/>
<reference evidence="2 3" key="2">
    <citation type="submission" date="2018-11" db="EMBL/GenBank/DDBJ databases">
        <authorList>
            <consortium name="Pathogen Informatics"/>
        </authorList>
    </citation>
    <scope>NUCLEOTIDE SEQUENCE [LARGE SCALE GENOMIC DNA]</scope>
</reference>
<dbReference type="AlphaFoldDB" id="A0A183HYH8"/>
<evidence type="ECO:0000313" key="3">
    <source>
        <dbReference type="Proteomes" id="UP000267606"/>
    </source>
</evidence>
<dbReference type="WBParaSite" id="OFLC_0001254101-mRNA-1">
    <property type="protein sequence ID" value="OFLC_0001254101-mRNA-1"/>
    <property type="gene ID" value="OFLC_0001254101"/>
</dbReference>
<dbReference type="EMBL" id="UZAJ01039863">
    <property type="protein sequence ID" value="VDP11560.1"/>
    <property type="molecule type" value="Genomic_DNA"/>
</dbReference>